<reference evidence="5 6" key="1">
    <citation type="submission" date="2014-04" db="EMBL/GenBank/DDBJ databases">
        <authorList>
            <consortium name="DOE Joint Genome Institute"/>
            <person name="Kuo A."/>
            <person name="Gay G."/>
            <person name="Dore J."/>
            <person name="Kohler A."/>
            <person name="Nagy L.G."/>
            <person name="Floudas D."/>
            <person name="Copeland A."/>
            <person name="Barry K.W."/>
            <person name="Cichocki N."/>
            <person name="Veneault-Fourrey C."/>
            <person name="LaButti K."/>
            <person name="Lindquist E.A."/>
            <person name="Lipzen A."/>
            <person name="Lundell T."/>
            <person name="Morin E."/>
            <person name="Murat C."/>
            <person name="Sun H."/>
            <person name="Tunlid A."/>
            <person name="Henrissat B."/>
            <person name="Grigoriev I.V."/>
            <person name="Hibbett D.S."/>
            <person name="Martin F."/>
            <person name="Nordberg H.P."/>
            <person name="Cantor M.N."/>
            <person name="Hua S.X."/>
        </authorList>
    </citation>
    <scope>NUCLEOTIDE SEQUENCE [LARGE SCALE GENOMIC DNA]</scope>
    <source>
        <strain evidence="6">h7</strain>
    </source>
</reference>
<dbReference type="Proteomes" id="UP000053424">
    <property type="component" value="Unassembled WGS sequence"/>
</dbReference>
<keyword evidence="6" id="KW-1185">Reference proteome</keyword>
<dbReference type="Pfam" id="PF00535">
    <property type="entry name" value="Glycos_transf_2"/>
    <property type="match status" value="1"/>
</dbReference>
<proteinExistence type="inferred from homology"/>
<evidence type="ECO:0000256" key="2">
    <source>
        <dbReference type="ARBA" id="ARBA00023027"/>
    </source>
</evidence>
<evidence type="ECO:0000259" key="4">
    <source>
        <dbReference type="Pfam" id="PF01370"/>
    </source>
</evidence>
<dbReference type="InterPro" id="IPR001509">
    <property type="entry name" value="Epimerase_deHydtase"/>
</dbReference>
<dbReference type="PANTHER" id="PTHR43574">
    <property type="entry name" value="EPIMERASE-RELATED"/>
    <property type="match status" value="1"/>
</dbReference>
<keyword evidence="2" id="KW-0520">NAD</keyword>
<comment type="similarity">
    <text evidence="1">Belongs to the NAD(P)-dependent epimerase/dehydratase family.</text>
</comment>
<organism evidence="5 6">
    <name type="scientific">Hebeloma cylindrosporum</name>
    <dbReference type="NCBI Taxonomy" id="76867"/>
    <lineage>
        <taxon>Eukaryota</taxon>
        <taxon>Fungi</taxon>
        <taxon>Dikarya</taxon>
        <taxon>Basidiomycota</taxon>
        <taxon>Agaricomycotina</taxon>
        <taxon>Agaricomycetes</taxon>
        <taxon>Agaricomycetidae</taxon>
        <taxon>Agaricales</taxon>
        <taxon>Agaricineae</taxon>
        <taxon>Hymenogastraceae</taxon>
        <taxon>Hebeloma</taxon>
    </lineage>
</organism>
<dbReference type="Gene3D" id="3.40.50.720">
    <property type="entry name" value="NAD(P)-binding Rossmann-like Domain"/>
    <property type="match status" value="1"/>
</dbReference>
<dbReference type="OrthoDB" id="331544at2759"/>
<dbReference type="SUPFAM" id="SSF51735">
    <property type="entry name" value="NAD(P)-binding Rossmann-fold domains"/>
    <property type="match status" value="1"/>
</dbReference>
<dbReference type="HOGENOM" id="CLU_005635_0_0_1"/>
<evidence type="ECO:0000313" key="5">
    <source>
        <dbReference type="EMBL" id="KIM37632.1"/>
    </source>
</evidence>
<evidence type="ECO:0000256" key="1">
    <source>
        <dbReference type="ARBA" id="ARBA00007637"/>
    </source>
</evidence>
<evidence type="ECO:0000313" key="6">
    <source>
        <dbReference type="Proteomes" id="UP000053424"/>
    </source>
</evidence>
<dbReference type="AlphaFoldDB" id="A0A0C2Y9D9"/>
<name>A0A0C2Y9D9_HEBCY</name>
<feature type="domain" description="NAD-dependent epimerase/dehydratase" evidence="4">
    <location>
        <begin position="15"/>
        <end position="263"/>
    </location>
</feature>
<feature type="domain" description="Glycosyltransferase 2-like" evidence="3">
    <location>
        <begin position="630"/>
        <end position="736"/>
    </location>
</feature>
<evidence type="ECO:0000259" key="3">
    <source>
        <dbReference type="Pfam" id="PF00535"/>
    </source>
</evidence>
<dbReference type="SUPFAM" id="SSF53448">
    <property type="entry name" value="Nucleotide-diphospho-sugar transferases"/>
    <property type="match status" value="1"/>
</dbReference>
<dbReference type="InterPro" id="IPR029044">
    <property type="entry name" value="Nucleotide-diphossugar_trans"/>
</dbReference>
<gene>
    <name evidence="5" type="ORF">M413DRAFT_258612</name>
</gene>
<dbReference type="STRING" id="686832.A0A0C2Y9D9"/>
<dbReference type="Pfam" id="PF01370">
    <property type="entry name" value="Epimerase"/>
    <property type="match status" value="1"/>
</dbReference>
<accession>A0A0C2Y9D9</accession>
<dbReference type="Gene3D" id="3.90.550.10">
    <property type="entry name" value="Spore Coat Polysaccharide Biosynthesis Protein SpsA, Chain A"/>
    <property type="match status" value="1"/>
</dbReference>
<dbReference type="InterPro" id="IPR036291">
    <property type="entry name" value="NAD(P)-bd_dom_sf"/>
</dbReference>
<dbReference type="InterPro" id="IPR001173">
    <property type="entry name" value="Glyco_trans_2-like"/>
</dbReference>
<reference evidence="6" key="2">
    <citation type="submission" date="2015-01" db="EMBL/GenBank/DDBJ databases">
        <title>Evolutionary Origins and Diversification of the Mycorrhizal Mutualists.</title>
        <authorList>
            <consortium name="DOE Joint Genome Institute"/>
            <consortium name="Mycorrhizal Genomics Consortium"/>
            <person name="Kohler A."/>
            <person name="Kuo A."/>
            <person name="Nagy L.G."/>
            <person name="Floudas D."/>
            <person name="Copeland A."/>
            <person name="Barry K.W."/>
            <person name="Cichocki N."/>
            <person name="Veneault-Fourrey C."/>
            <person name="LaButti K."/>
            <person name="Lindquist E.A."/>
            <person name="Lipzen A."/>
            <person name="Lundell T."/>
            <person name="Morin E."/>
            <person name="Murat C."/>
            <person name="Riley R."/>
            <person name="Ohm R."/>
            <person name="Sun H."/>
            <person name="Tunlid A."/>
            <person name="Henrissat B."/>
            <person name="Grigoriev I.V."/>
            <person name="Hibbett D.S."/>
            <person name="Martin F."/>
        </authorList>
    </citation>
    <scope>NUCLEOTIDE SEQUENCE [LARGE SCALE GENOMIC DNA]</scope>
    <source>
        <strain evidence="6">h7</strain>
    </source>
</reference>
<dbReference type="Gene3D" id="3.90.25.10">
    <property type="entry name" value="UDP-galactose 4-epimerase, domain 1"/>
    <property type="match status" value="1"/>
</dbReference>
<dbReference type="EMBL" id="KN831796">
    <property type="protein sequence ID" value="KIM37632.1"/>
    <property type="molecule type" value="Genomic_DNA"/>
</dbReference>
<dbReference type="CDD" id="cd00761">
    <property type="entry name" value="Glyco_tranf_GTA_type"/>
    <property type="match status" value="1"/>
</dbReference>
<protein>
    <submittedName>
        <fullName evidence="5">Glycosyltransferase family 2 protein</fullName>
    </submittedName>
</protein>
<sequence>MVSPDTNKPEPNIYLVTGGHGFLGSHVARRLFDKAVDRIRIVDIARQHRLEGPISRELMCGDLRDPGVCSAAVRGVHTVLHFAANMGGMGTIHEQNDFILYEENHQMTMQLLQASLAAGVKRFLYASSACVYPEELQGDKNADVSLRESDVWKHAPPKTQGLYGLEKLNSELLVLQFASRLDVRIARFHNVFGPGGAWNDGREKAPAAMLRKAVAMKLLDDKDIQFEIWGDGQQRRSFLYVDDAVDGVIKLLDSSFQTPFNIGSDAPISIQALAEMALRVVGVDPADVDFTHDQSKPLGVASRNSNNELARSKIDWVPSIPPERGMKDTGSWIQKEISTVIECSEPPTTREGVLRSLLLSKVIDLVAQKITFAILLPITSRGSVKPSDCLSNLRRFAASLVETTWRDVHERGGRFRFRVAVYLVIDADDAFLLEPSNNPAQILQDAGVYDVVTLPPSHHPPGHVCKLWKDSARMAWKDGCDYMVLMGDDVMLGDGGWMGKAHAEFDALSKMGVPHGFGCVAFTDTTFPGMPTFPIIHRTHMDIFGGEVIPDVFINQDGDPFLFQIYRRWGCSGMFSSRIANGVGGEAKARYAKQQAEHWTFETLDDAVSVVDHWLENKAQSVKKKLTLDVIIPCYRVDLVLLDVVLSLRPSPTCDVMFIIIVDNPCSPSLAELISKHSHRPDVRIRTNNSNLGASASRNRGLEESSADWVHFLDDDVVPRFDLLVRAEEIIRAHPNAAGFVGNSVFPVADTVFTTAVHLAGVTFFWDIATKFKDDVPWGVTANLIARRKNDGINFDLGYPKTGGGEDIDYCRRKRECFLKDHKEGFFVAAPEVLVTHPWWNHGARSYWRFYNWSVGDGALVKKFPEYTYRDFVPNSAESFFLCGLMAIASLVFCRWAFFVGSLKSFVSVITANILHDLYRHLYKHPRRTEGINSTLTHTSFWWVLAVLESSFIRMFSELGRLRGILARREYEYLGWRFDWFAGGYGDGPWEEERANGVQRTVVAAAILSMMYH</sequence>